<evidence type="ECO:0000313" key="3">
    <source>
        <dbReference type="EMBL" id="EKY01002.1"/>
    </source>
</evidence>
<feature type="signal peptide" evidence="2">
    <location>
        <begin position="1"/>
        <end position="21"/>
    </location>
</feature>
<comment type="caution">
    <text evidence="3">The sequence shown here is derived from an EMBL/GenBank/DDBJ whole genome shotgun (WGS) entry which is preliminary data.</text>
</comment>
<dbReference type="STRING" id="1127699.HMPREF9151_01145"/>
<dbReference type="AlphaFoldDB" id="L1NCS0"/>
<protein>
    <submittedName>
        <fullName evidence="3">FG-GAP repeat protein</fullName>
    </submittedName>
</protein>
<dbReference type="Gene3D" id="2.130.10.130">
    <property type="entry name" value="Integrin alpha, N-terminal"/>
    <property type="match status" value="2"/>
</dbReference>
<dbReference type="PANTHER" id="PTHR44103">
    <property type="entry name" value="PROPROTEIN CONVERTASE P"/>
    <property type="match status" value="1"/>
</dbReference>
<dbReference type="InterPro" id="IPR013783">
    <property type="entry name" value="Ig-like_fold"/>
</dbReference>
<dbReference type="InterPro" id="IPR013517">
    <property type="entry name" value="FG-GAP"/>
</dbReference>
<dbReference type="RefSeq" id="WP_009162360.1">
    <property type="nucleotide sequence ID" value="NZ_KB290994.1"/>
</dbReference>
<organism evidence="3 4">
    <name type="scientific">Hoylesella saccharolytica F0055</name>
    <dbReference type="NCBI Taxonomy" id="1127699"/>
    <lineage>
        <taxon>Bacteria</taxon>
        <taxon>Pseudomonadati</taxon>
        <taxon>Bacteroidota</taxon>
        <taxon>Bacteroidia</taxon>
        <taxon>Bacteroidales</taxon>
        <taxon>Prevotellaceae</taxon>
        <taxon>Hoylesella</taxon>
    </lineage>
</organism>
<gene>
    <name evidence="3" type="ORF">HMPREF9151_01145</name>
</gene>
<accession>L1NCS0</accession>
<sequence>MKRMFTFMALASITMAMSAQSITVVKTEPTIGADYAGGCEIDLNNDGLKEVIISGWPHGSVPGRVIVDDEGNEIQSRYQSWVLSWDGNWSAVKEFFQLCGIRSHIIPADFNGDGNVDLYMAGEAYDYSGVYLNDGTGNFTLDRRFAVKDADGNPTPWHPRAADVADFNQDGLPDIVTIGFSKVGGKMQANCGVLINQGDGTFKNILEKGTIGDGATDYEMALCTIKAYDLNNDGWPDILLQGNVDNSDKAASLTASGTNVPRTFMVLGNMGKDDDGKVTFYNMELATGVSHQMGNGNIVVADFNSDGTPDIFVTGESPNDARPNGSWAYYPQLLTAKINAKKEVTYTDNSSFVARGKDIRPLNSNNIGVRAIDYNGDGYYDLFYNGWCEEMLDHTPNTQAGYFLPGSAAGLTSYLRIPGASEHGIFFFDLGVQGALNYALTGYQGDATFYDAPRRTLSYTQNPYPQAARPNAPSALNRTVNGHSVTLSWTPAASSMKNVTYECYLKETTTGVIYNNALSFIGGDKDGIRKVLREGNAFMNTTIKLENLPDGTYEWGVQTINAALRGSTFAKGQDIVIGTGKPDLSGISGAVRNDAAVEVARYNLNGQQINDAQRGINLVKMSDGTVRKVVVE</sequence>
<dbReference type="InterPro" id="IPR028994">
    <property type="entry name" value="Integrin_alpha_N"/>
</dbReference>
<dbReference type="Gene3D" id="2.60.40.10">
    <property type="entry name" value="Immunoglobulins"/>
    <property type="match status" value="1"/>
</dbReference>
<dbReference type="PANTHER" id="PTHR44103:SF1">
    <property type="entry name" value="PROPROTEIN CONVERTASE P"/>
    <property type="match status" value="1"/>
</dbReference>
<dbReference type="PATRIC" id="fig|1127699.3.peg.1056"/>
<dbReference type="Pfam" id="PF13517">
    <property type="entry name" value="FG-GAP_3"/>
    <property type="match status" value="1"/>
</dbReference>
<evidence type="ECO:0000256" key="1">
    <source>
        <dbReference type="ARBA" id="ARBA00022729"/>
    </source>
</evidence>
<dbReference type="EMBL" id="AMEP01000080">
    <property type="protein sequence ID" value="EKY01002.1"/>
    <property type="molecule type" value="Genomic_DNA"/>
</dbReference>
<feature type="chain" id="PRO_5003954980" evidence="2">
    <location>
        <begin position="22"/>
        <end position="632"/>
    </location>
</feature>
<keyword evidence="4" id="KW-1185">Reference proteome</keyword>
<dbReference type="Proteomes" id="UP000010433">
    <property type="component" value="Unassembled WGS sequence"/>
</dbReference>
<name>L1NCS0_9BACT</name>
<dbReference type="InterPro" id="IPR036116">
    <property type="entry name" value="FN3_sf"/>
</dbReference>
<proteinExistence type="predicted"/>
<keyword evidence="1 2" id="KW-0732">Signal</keyword>
<dbReference type="CDD" id="cd00063">
    <property type="entry name" value="FN3"/>
    <property type="match status" value="1"/>
</dbReference>
<evidence type="ECO:0000256" key="2">
    <source>
        <dbReference type="SAM" id="SignalP"/>
    </source>
</evidence>
<dbReference type="SUPFAM" id="SSF69318">
    <property type="entry name" value="Integrin alpha N-terminal domain"/>
    <property type="match status" value="1"/>
</dbReference>
<reference evidence="3 4" key="1">
    <citation type="submission" date="2012-05" db="EMBL/GenBank/DDBJ databases">
        <authorList>
            <person name="Weinstock G."/>
            <person name="Sodergren E."/>
            <person name="Lobos E.A."/>
            <person name="Fulton L."/>
            <person name="Fulton R."/>
            <person name="Courtney L."/>
            <person name="Fronick C."/>
            <person name="O'Laughlin M."/>
            <person name="Godfrey J."/>
            <person name="Wilson R.M."/>
            <person name="Miner T."/>
            <person name="Farmer C."/>
            <person name="Delehaunty K."/>
            <person name="Cordes M."/>
            <person name="Minx P."/>
            <person name="Tomlinson C."/>
            <person name="Chen J."/>
            <person name="Wollam A."/>
            <person name="Pepin K.H."/>
            <person name="Bhonagiri V."/>
            <person name="Zhang X."/>
            <person name="Suruliraj S."/>
            <person name="Warren W."/>
            <person name="Mitreva M."/>
            <person name="Mardis E.R."/>
            <person name="Wilson R.K."/>
        </authorList>
    </citation>
    <scope>NUCLEOTIDE SEQUENCE [LARGE SCALE GENOMIC DNA]</scope>
    <source>
        <strain evidence="3 4">F0055</strain>
    </source>
</reference>
<dbReference type="HOGENOM" id="CLU_357089_0_0_10"/>
<dbReference type="InterPro" id="IPR003961">
    <property type="entry name" value="FN3_dom"/>
</dbReference>
<evidence type="ECO:0000313" key="4">
    <source>
        <dbReference type="Proteomes" id="UP000010433"/>
    </source>
</evidence>
<dbReference type="SUPFAM" id="SSF49265">
    <property type="entry name" value="Fibronectin type III"/>
    <property type="match status" value="1"/>
</dbReference>